<protein>
    <submittedName>
        <fullName evidence="1">Uncharacterized protein</fullName>
    </submittedName>
</protein>
<gene>
    <name evidence="1" type="ORF">SAMN04487946_101408</name>
</gene>
<accession>A0A1H3D7F0</accession>
<keyword evidence="2" id="KW-1185">Reference proteome</keyword>
<reference evidence="2" key="1">
    <citation type="submission" date="2016-10" db="EMBL/GenBank/DDBJ databases">
        <authorList>
            <person name="Varghese N."/>
            <person name="Submissions S."/>
        </authorList>
    </citation>
    <scope>NUCLEOTIDE SEQUENCE [LARGE SCALE GENOMIC DNA]</scope>
    <source>
        <strain evidence="2">CGMCC 1.10118</strain>
    </source>
</reference>
<organism evidence="1 2">
    <name type="scientific">Halobellus clavatus</name>
    <dbReference type="NCBI Taxonomy" id="660517"/>
    <lineage>
        <taxon>Archaea</taxon>
        <taxon>Methanobacteriati</taxon>
        <taxon>Methanobacteriota</taxon>
        <taxon>Stenosarchaea group</taxon>
        <taxon>Halobacteria</taxon>
        <taxon>Halobacteriales</taxon>
        <taxon>Haloferacaceae</taxon>
        <taxon>Halobellus</taxon>
    </lineage>
</organism>
<evidence type="ECO:0000313" key="1">
    <source>
        <dbReference type="EMBL" id="SDX62315.1"/>
    </source>
</evidence>
<sequence>MTDIAAMSDEALLEEYESVVWFRAVESHNGQVSPKEIALKRALEEELLTRLAERHASD</sequence>
<dbReference type="RefSeq" id="WP_175454535.1">
    <property type="nucleotide sequence ID" value="NZ_FNPB01000001.1"/>
</dbReference>
<dbReference type="EMBL" id="FNPB01000001">
    <property type="protein sequence ID" value="SDX62315.1"/>
    <property type="molecule type" value="Genomic_DNA"/>
</dbReference>
<dbReference type="Proteomes" id="UP000199170">
    <property type="component" value="Unassembled WGS sequence"/>
</dbReference>
<dbReference type="AlphaFoldDB" id="A0A1H3D7F0"/>
<name>A0A1H3D7F0_9EURY</name>
<proteinExistence type="predicted"/>
<evidence type="ECO:0000313" key="2">
    <source>
        <dbReference type="Proteomes" id="UP000199170"/>
    </source>
</evidence>